<dbReference type="InterPro" id="IPR032675">
    <property type="entry name" value="LRR_dom_sf"/>
</dbReference>
<dbReference type="STRING" id="29920.A0A329SCM1"/>
<keyword evidence="2" id="KW-0677">Repeat</keyword>
<organism evidence="10 11">
    <name type="scientific">Phytophthora cactorum</name>
    <dbReference type="NCBI Taxonomy" id="29920"/>
    <lineage>
        <taxon>Eukaryota</taxon>
        <taxon>Sar</taxon>
        <taxon>Stramenopiles</taxon>
        <taxon>Oomycota</taxon>
        <taxon>Peronosporomycetes</taxon>
        <taxon>Peronosporales</taxon>
        <taxon>Peronosporaceae</taxon>
        <taxon>Phytophthora</taxon>
    </lineage>
</organism>
<evidence type="ECO:0000256" key="4">
    <source>
        <dbReference type="SAM" id="MobiDB-lite"/>
    </source>
</evidence>
<dbReference type="Proteomes" id="UP000760860">
    <property type="component" value="Unassembled WGS sequence"/>
</dbReference>
<evidence type="ECO:0000256" key="2">
    <source>
        <dbReference type="ARBA" id="ARBA00022737"/>
    </source>
</evidence>
<keyword evidence="11" id="KW-1185">Reference proteome</keyword>
<dbReference type="Proteomes" id="UP000735874">
    <property type="component" value="Unassembled WGS sequence"/>
</dbReference>
<dbReference type="Proteomes" id="UP000774804">
    <property type="component" value="Unassembled WGS sequence"/>
</dbReference>
<feature type="region of interest" description="Disordered" evidence="4">
    <location>
        <begin position="268"/>
        <end position="296"/>
    </location>
</feature>
<proteinExistence type="predicted"/>
<sequence>MATPGSLTLTTDVVMNRAGVYDLLALKELILRDEDLAQVDETCAQNLASLEILSLSHNRLTSLEHFQYLVNLIELNVNFNQIETLDSLQCSGLEKLFMANNQIVDISPLRKLLKLNTLSVYGNRITDLDSALHTCRSLPKLRSLDLGGNPCSRDVEGYKFRVVRVLSRLKMLDGDHITQLDKDLTEEFFASVHKSSRQSSNGFIGARPFTAPAAGVRGSLIPSLPEFTGTDPFASSLMPRGNVRLFRDDFLNNNPILLEYLSQDAGRAPAGTENSTLLNDEDIDGNAPPTTSGFVDKMRTANPLRRSDTEITEADVADSTITSGQKKLILSPNVSTSHLGVDPSDPNTTIRKLLKHIEVLMETLDQYKNHQLDAVSESLLEENKQLQTENNNIPILQEQIQDLKKQLTRVECDPGGARMLETKRIKSLEQQNASLQRENARLSEMLLRQTKATEEPLDALKSPRAPSDEDETATKNQDDVMLNPRRLSHSELLDESSLIDVELTELILQNEVSLELIRNDIKNTKKEWEHQFQQVKAAENARVRPQTSMGFTTSNKSLDSLFTVAQNGATRDRRLHTSAGFRNGPEAHLLRQMPVHPLTSIRESSSSDGSSTTNILTL</sequence>
<reference evidence="5" key="2">
    <citation type="submission" date="2018-10" db="EMBL/GenBank/DDBJ databases">
        <title>Effector identification in a new, highly contiguous assembly of the strawberry crown rot pathogen Phytophthora cactorum.</title>
        <authorList>
            <person name="Armitage A.D."/>
            <person name="Nellist C.F."/>
            <person name="Bates H."/>
            <person name="Vickerstaff R.J."/>
            <person name="Harrison R.J."/>
        </authorList>
    </citation>
    <scope>NUCLEOTIDE SEQUENCE</scope>
    <source>
        <strain evidence="5">15-7</strain>
        <strain evidence="6">4032</strain>
        <strain evidence="7">4040</strain>
        <strain evidence="8">P415</strain>
        <strain evidence="9">P421</strain>
    </source>
</reference>
<dbReference type="EMBL" id="MJFZ01000198">
    <property type="protein sequence ID" value="RAW34515.1"/>
    <property type="molecule type" value="Genomic_DNA"/>
</dbReference>
<dbReference type="SMART" id="SM00369">
    <property type="entry name" value="LRR_TYP"/>
    <property type="match status" value="3"/>
</dbReference>
<dbReference type="PANTHER" id="PTHR15454">
    <property type="entry name" value="NISCHARIN RELATED"/>
    <property type="match status" value="1"/>
</dbReference>
<dbReference type="AlphaFoldDB" id="A0A329SCM1"/>
<evidence type="ECO:0000313" key="7">
    <source>
        <dbReference type="EMBL" id="KAG2943722.1"/>
    </source>
</evidence>
<feature type="region of interest" description="Disordered" evidence="4">
    <location>
        <begin position="450"/>
        <end position="477"/>
    </location>
</feature>
<gene>
    <name evidence="10" type="ORF">PC110_g9160</name>
    <name evidence="5" type="ORF">PC113_g9066</name>
    <name evidence="6" type="ORF">PC115_g8041</name>
    <name evidence="7" type="ORF">PC117_g9311</name>
    <name evidence="8" type="ORF">PC118_g8216</name>
    <name evidence="9" type="ORF">PC129_g6739</name>
</gene>
<evidence type="ECO:0000313" key="8">
    <source>
        <dbReference type="EMBL" id="KAG2985620.1"/>
    </source>
</evidence>
<dbReference type="EMBL" id="RCMV01000176">
    <property type="protein sequence ID" value="KAG3222551.1"/>
    <property type="molecule type" value="Genomic_DNA"/>
</dbReference>
<feature type="region of interest" description="Disordered" evidence="4">
    <location>
        <begin position="598"/>
        <end position="618"/>
    </location>
</feature>
<keyword evidence="3" id="KW-0175">Coiled coil</keyword>
<protein>
    <submittedName>
        <fullName evidence="10">Uncharacterized protein</fullName>
    </submittedName>
</protein>
<evidence type="ECO:0000313" key="5">
    <source>
        <dbReference type="EMBL" id="KAG2859281.1"/>
    </source>
</evidence>
<dbReference type="PROSITE" id="PS51450">
    <property type="entry name" value="LRR"/>
    <property type="match status" value="2"/>
</dbReference>
<dbReference type="PANTHER" id="PTHR15454:SF56">
    <property type="entry name" value="PROTEIN PHOSPHATASE 1 REGULATORY SUBUNIT 7-RELATED"/>
    <property type="match status" value="1"/>
</dbReference>
<dbReference type="Gene3D" id="3.80.10.10">
    <property type="entry name" value="Ribonuclease Inhibitor"/>
    <property type="match status" value="2"/>
</dbReference>
<feature type="coiled-coil region" evidence="3">
    <location>
        <begin position="350"/>
        <end position="448"/>
    </location>
</feature>
<dbReference type="Pfam" id="PF12799">
    <property type="entry name" value="LRR_4"/>
    <property type="match status" value="1"/>
</dbReference>
<feature type="compositionally biased region" description="Low complexity" evidence="4">
    <location>
        <begin position="599"/>
        <end position="618"/>
    </location>
</feature>
<dbReference type="SMART" id="SM00365">
    <property type="entry name" value="LRR_SD22"/>
    <property type="match status" value="4"/>
</dbReference>
<evidence type="ECO:0000313" key="11">
    <source>
        <dbReference type="Proteomes" id="UP000251314"/>
    </source>
</evidence>
<dbReference type="InterPro" id="IPR025875">
    <property type="entry name" value="Leu-rich_rpt_4"/>
</dbReference>
<evidence type="ECO:0000256" key="3">
    <source>
        <dbReference type="SAM" id="Coils"/>
    </source>
</evidence>
<dbReference type="Proteomes" id="UP000251314">
    <property type="component" value="Unassembled WGS sequence"/>
</dbReference>
<dbReference type="VEuPathDB" id="FungiDB:PC110_g9160"/>
<comment type="caution">
    <text evidence="10">The sequence shown here is derived from an EMBL/GenBank/DDBJ whole genome shotgun (WGS) entry which is preliminary data.</text>
</comment>
<evidence type="ECO:0000313" key="9">
    <source>
        <dbReference type="EMBL" id="KAG3222551.1"/>
    </source>
</evidence>
<dbReference type="GO" id="GO:0005737">
    <property type="term" value="C:cytoplasm"/>
    <property type="evidence" value="ECO:0007669"/>
    <property type="project" value="TreeGrafter"/>
</dbReference>
<dbReference type="InterPro" id="IPR001611">
    <property type="entry name" value="Leu-rich_rpt"/>
</dbReference>
<dbReference type="SUPFAM" id="SSF52075">
    <property type="entry name" value="Outer arm dynein light chain 1"/>
    <property type="match status" value="1"/>
</dbReference>
<dbReference type="EMBL" id="RCMK01000212">
    <property type="protein sequence ID" value="KAG2943722.1"/>
    <property type="molecule type" value="Genomic_DNA"/>
</dbReference>
<reference evidence="10 11" key="1">
    <citation type="submission" date="2018-01" db="EMBL/GenBank/DDBJ databases">
        <title>Draft genome of the strawberry crown rot pathogen Phytophthora cactorum.</title>
        <authorList>
            <person name="Armitage A.D."/>
            <person name="Lysoe E."/>
            <person name="Nellist C.F."/>
            <person name="Harrison R.J."/>
            <person name="Brurberg M.B."/>
        </authorList>
    </citation>
    <scope>NUCLEOTIDE SEQUENCE [LARGE SCALE GENOMIC DNA]</scope>
    <source>
        <strain evidence="10 11">10300</strain>
    </source>
</reference>
<evidence type="ECO:0000256" key="1">
    <source>
        <dbReference type="ARBA" id="ARBA00022614"/>
    </source>
</evidence>
<dbReference type="OrthoDB" id="1517790at2759"/>
<dbReference type="InterPro" id="IPR003591">
    <property type="entry name" value="Leu-rich_rpt_typical-subtyp"/>
</dbReference>
<accession>A0A329SCM1</accession>
<name>A0A329SCM1_9STRA</name>
<evidence type="ECO:0000313" key="6">
    <source>
        <dbReference type="EMBL" id="KAG2925969.1"/>
    </source>
</evidence>
<dbReference type="EMBL" id="RCMG01000222">
    <property type="protein sequence ID" value="KAG2859281.1"/>
    <property type="molecule type" value="Genomic_DNA"/>
</dbReference>
<dbReference type="Pfam" id="PF13855">
    <property type="entry name" value="LRR_8"/>
    <property type="match status" value="1"/>
</dbReference>
<dbReference type="Proteomes" id="UP000736787">
    <property type="component" value="Unassembled WGS sequence"/>
</dbReference>
<dbReference type="EMBL" id="RCML01000207">
    <property type="protein sequence ID" value="KAG2985620.1"/>
    <property type="molecule type" value="Genomic_DNA"/>
</dbReference>
<dbReference type="EMBL" id="RCMI01000202">
    <property type="protein sequence ID" value="KAG2925969.1"/>
    <property type="molecule type" value="Genomic_DNA"/>
</dbReference>
<evidence type="ECO:0000313" key="10">
    <source>
        <dbReference type="EMBL" id="RAW34515.1"/>
    </source>
</evidence>
<keyword evidence="1" id="KW-0433">Leucine-rich repeat</keyword>
<dbReference type="Proteomes" id="UP000697107">
    <property type="component" value="Unassembled WGS sequence"/>
</dbReference>